<feature type="domain" description="ZSWIM3 N-terminal" evidence="1">
    <location>
        <begin position="37"/>
        <end position="119"/>
    </location>
</feature>
<accession>A0A8T1TRB5</accession>
<reference evidence="2" key="1">
    <citation type="submission" date="2021-01" db="EMBL/GenBank/DDBJ databases">
        <title>Phytophthora aleatoria, a newly-described species from Pinus radiata is distinct from Phytophthora cactorum isolates based on comparative genomics.</title>
        <authorList>
            <person name="Mcdougal R."/>
            <person name="Panda P."/>
            <person name="Williams N."/>
            <person name="Studholme D.J."/>
        </authorList>
    </citation>
    <scope>NUCLEOTIDE SEQUENCE</scope>
    <source>
        <strain evidence="2">NZFS 3830</strain>
    </source>
</reference>
<organism evidence="2 3">
    <name type="scientific">Phytophthora cactorum</name>
    <dbReference type="NCBI Taxonomy" id="29920"/>
    <lineage>
        <taxon>Eukaryota</taxon>
        <taxon>Sar</taxon>
        <taxon>Stramenopiles</taxon>
        <taxon>Oomycota</taxon>
        <taxon>Peronosporomycetes</taxon>
        <taxon>Peronosporales</taxon>
        <taxon>Peronosporaceae</taxon>
        <taxon>Phytophthora</taxon>
    </lineage>
</organism>
<proteinExistence type="predicted"/>
<dbReference type="VEuPathDB" id="FungiDB:PC110_g8819"/>
<dbReference type="InterPro" id="IPR048325">
    <property type="entry name" value="ZSWIM3_N"/>
</dbReference>
<comment type="caution">
    <text evidence="2">The sequence shown here is derived from an EMBL/GenBank/DDBJ whole genome shotgun (WGS) entry which is preliminary data.</text>
</comment>
<dbReference type="Proteomes" id="UP000688947">
    <property type="component" value="Unassembled WGS sequence"/>
</dbReference>
<sequence length="228" mass="26394">MNTDHANVLACIFPRLMVWQSREKKIANVVAPFPQATIKSWAEFDTIFAAYKKANNLHFRVRSSESAATYNRNHAAEIPSNFPWSHRIFRCTHGVSQDARFIGQRNRKARYCVWLAHFIPTVMQMEDGHFQILIRNEKHTYSHLTTRAEAASYLTTKALLIDDQDREDVKTLADARALSKQITNFLNERIGLRITPQQTRNLIHNIVGQEAAEERLKNMLHALVQIER</sequence>
<dbReference type="OrthoDB" id="124342at2759"/>
<evidence type="ECO:0000259" key="1">
    <source>
        <dbReference type="Pfam" id="PF21599"/>
    </source>
</evidence>
<dbReference type="EMBL" id="JAENGZ010001575">
    <property type="protein sequence ID" value="KAG6947298.1"/>
    <property type="molecule type" value="Genomic_DNA"/>
</dbReference>
<name>A0A8T1TRB5_9STRA</name>
<dbReference type="AlphaFoldDB" id="A0A8T1TRB5"/>
<gene>
    <name evidence="2" type="ORF">JG687_00016184</name>
</gene>
<evidence type="ECO:0000313" key="2">
    <source>
        <dbReference type="EMBL" id="KAG6947298.1"/>
    </source>
</evidence>
<protein>
    <recommendedName>
        <fullName evidence="1">ZSWIM3 N-terminal domain-containing protein</fullName>
    </recommendedName>
</protein>
<evidence type="ECO:0000313" key="3">
    <source>
        <dbReference type="Proteomes" id="UP000688947"/>
    </source>
</evidence>
<dbReference type="Pfam" id="PF21599">
    <property type="entry name" value="ZSWIM3_N"/>
    <property type="match status" value="1"/>
</dbReference>